<dbReference type="SUPFAM" id="SSF51182">
    <property type="entry name" value="RmlC-like cupins"/>
    <property type="match status" value="1"/>
</dbReference>
<sequence length="132" mass="14911">MNKEPAFLMFSGVSEARGQLNYLEGLRDIPFEVKRVYWLTEVPDQQVRGGHAHKTGEQVIVCTNGIIEAVLDDGKGRVLNYTLDKPNQGLYIPAMWWGKMLFSRGAQLLGLASDEFSEEDYIRNKEDFNGAV</sequence>
<evidence type="ECO:0000313" key="3">
    <source>
        <dbReference type="Proteomes" id="UP000075606"/>
    </source>
</evidence>
<comment type="caution">
    <text evidence="2">The sequence shown here is derived from an EMBL/GenBank/DDBJ whole genome shotgun (WGS) entry which is preliminary data.</text>
</comment>
<dbReference type="Pfam" id="PF05523">
    <property type="entry name" value="FdtA"/>
    <property type="match status" value="1"/>
</dbReference>
<accession>A0A150XB18</accession>
<dbReference type="OrthoDB" id="9795513at2"/>
<dbReference type="CDD" id="cd20292">
    <property type="entry name" value="cupin_QdtA-like"/>
    <property type="match status" value="1"/>
</dbReference>
<organism evidence="2 3">
    <name type="scientific">Roseivirga spongicola</name>
    <dbReference type="NCBI Taxonomy" id="333140"/>
    <lineage>
        <taxon>Bacteria</taxon>
        <taxon>Pseudomonadati</taxon>
        <taxon>Bacteroidota</taxon>
        <taxon>Cytophagia</taxon>
        <taxon>Cytophagales</taxon>
        <taxon>Roseivirgaceae</taxon>
        <taxon>Roseivirga</taxon>
    </lineage>
</organism>
<keyword evidence="3" id="KW-1185">Reference proteome</keyword>
<dbReference type="STRING" id="333140.AWW68_08775"/>
<dbReference type="Proteomes" id="UP000075606">
    <property type="component" value="Unassembled WGS sequence"/>
</dbReference>
<dbReference type="InterPro" id="IPR008894">
    <property type="entry name" value="QdtA_cupin_dom"/>
</dbReference>
<feature type="domain" description="Sugar 3,4-ketoisomerase QdtA cupin" evidence="1">
    <location>
        <begin position="8"/>
        <end position="129"/>
    </location>
</feature>
<gene>
    <name evidence="2" type="ORF">AWW68_08775</name>
</gene>
<evidence type="ECO:0000313" key="2">
    <source>
        <dbReference type="EMBL" id="KYG75913.1"/>
    </source>
</evidence>
<dbReference type="EMBL" id="LRPC01000012">
    <property type="protein sequence ID" value="KYG75913.1"/>
    <property type="molecule type" value="Genomic_DNA"/>
</dbReference>
<dbReference type="Gene3D" id="2.60.120.10">
    <property type="entry name" value="Jelly Rolls"/>
    <property type="match status" value="1"/>
</dbReference>
<proteinExistence type="predicted"/>
<name>A0A150XB18_9BACT</name>
<reference evidence="2 3" key="1">
    <citation type="submission" date="2016-01" db="EMBL/GenBank/DDBJ databases">
        <title>Genome sequencing of Roseivirga spongicola UST030701-084.</title>
        <authorList>
            <person name="Selvaratnam C."/>
            <person name="Thevarajoo S."/>
            <person name="Goh K.M."/>
            <person name="Ee R."/>
            <person name="Chan K.-G."/>
            <person name="Chong C.S."/>
        </authorList>
    </citation>
    <scope>NUCLEOTIDE SEQUENCE [LARGE SCALE GENOMIC DNA]</scope>
    <source>
        <strain evidence="2 3">UST030701-084</strain>
    </source>
</reference>
<dbReference type="AlphaFoldDB" id="A0A150XB18"/>
<dbReference type="InterPro" id="IPR011051">
    <property type="entry name" value="RmlC_Cupin_sf"/>
</dbReference>
<dbReference type="InterPro" id="IPR014710">
    <property type="entry name" value="RmlC-like_jellyroll"/>
</dbReference>
<protein>
    <recommendedName>
        <fullName evidence="1">Sugar 3,4-ketoisomerase QdtA cupin domain-containing protein</fullName>
    </recommendedName>
</protein>
<evidence type="ECO:0000259" key="1">
    <source>
        <dbReference type="Pfam" id="PF05523"/>
    </source>
</evidence>
<dbReference type="RefSeq" id="WP_068220038.1">
    <property type="nucleotide sequence ID" value="NZ_CP139724.1"/>
</dbReference>